<dbReference type="CDD" id="cd01392">
    <property type="entry name" value="HTH_LacI"/>
    <property type="match status" value="1"/>
</dbReference>
<comment type="caution">
    <text evidence="5">The sequence shown here is derived from an EMBL/GenBank/DDBJ whole genome shotgun (WGS) entry which is preliminary data.</text>
</comment>
<dbReference type="SMART" id="SM00354">
    <property type="entry name" value="HTH_LACI"/>
    <property type="match status" value="1"/>
</dbReference>
<evidence type="ECO:0000256" key="3">
    <source>
        <dbReference type="ARBA" id="ARBA00023163"/>
    </source>
</evidence>
<evidence type="ECO:0000313" key="5">
    <source>
        <dbReference type="EMBL" id="PDQ36213.1"/>
    </source>
</evidence>
<dbReference type="InterPro" id="IPR010982">
    <property type="entry name" value="Lambda_DNA-bd_dom_sf"/>
</dbReference>
<gene>
    <name evidence="5" type="ORF">B5766_02015</name>
</gene>
<dbReference type="EMBL" id="NAEP01000022">
    <property type="protein sequence ID" value="PDQ36213.1"/>
    <property type="molecule type" value="Genomic_DNA"/>
</dbReference>
<dbReference type="PANTHER" id="PTHR30146">
    <property type="entry name" value="LACI-RELATED TRANSCRIPTIONAL REPRESSOR"/>
    <property type="match status" value="1"/>
</dbReference>
<dbReference type="PANTHER" id="PTHR30146:SF109">
    <property type="entry name" value="HTH-TYPE TRANSCRIPTIONAL REGULATOR GALS"/>
    <property type="match status" value="1"/>
</dbReference>
<keyword evidence="2" id="KW-0238">DNA-binding</keyword>
<keyword evidence="1" id="KW-0805">Transcription regulation</keyword>
<dbReference type="SUPFAM" id="SSF47413">
    <property type="entry name" value="lambda repressor-like DNA-binding domains"/>
    <property type="match status" value="1"/>
</dbReference>
<sequence length="363" mass="39105">MHAYVRSMTSYARQVKGQLDFRQVPRKRACMAVTSRDVARLAGVSQPTVSRALRDDPRVSEDTKRRVRESAALIGYVPSEAGRALSSGHTRRIGLLVTDLDNQFYAHIIAPVHQELERLGYQLMLHTESVDNETVAERLISNGLDGVILATTTVDSVAPLRLRDRGLPFIYFNRTASFVPADATTAAPTAGFVAAATAVRDLGHTRIGAVLGPSNTSTAQAREIALRAALADCGLRLEQDYVRRGPFNTVSGDEATTSLLNLQRPPTVIFCGNDVVAYGALNAARRGGVIVPDDLSVIGFDNLPAADWPIIELSTIAYDLVGMARAAAGLIVGRIENPGSEVSHVEFETAFIQRGTLAAPMSR</sequence>
<protein>
    <recommendedName>
        <fullName evidence="4">HTH lacI-type domain-containing protein</fullName>
    </recommendedName>
</protein>
<evidence type="ECO:0000313" key="6">
    <source>
        <dbReference type="Proteomes" id="UP000219994"/>
    </source>
</evidence>
<keyword evidence="3" id="KW-0804">Transcription</keyword>
<dbReference type="Pfam" id="PF13377">
    <property type="entry name" value="Peripla_BP_3"/>
    <property type="match status" value="1"/>
</dbReference>
<feature type="domain" description="HTH lacI-type" evidence="4">
    <location>
        <begin position="33"/>
        <end position="87"/>
    </location>
</feature>
<dbReference type="SUPFAM" id="SSF53822">
    <property type="entry name" value="Periplasmic binding protein-like I"/>
    <property type="match status" value="1"/>
</dbReference>
<name>A0A2A6FUU7_9MICO</name>
<dbReference type="Gene3D" id="1.10.260.40">
    <property type="entry name" value="lambda repressor-like DNA-binding domains"/>
    <property type="match status" value="1"/>
</dbReference>
<evidence type="ECO:0000256" key="1">
    <source>
        <dbReference type="ARBA" id="ARBA00023015"/>
    </source>
</evidence>
<accession>A0A2A6FUU7</accession>
<organism evidence="5 6">
    <name type="scientific">Candidatus Lumbricidiphila eiseniae</name>
    <dbReference type="NCBI Taxonomy" id="1969409"/>
    <lineage>
        <taxon>Bacteria</taxon>
        <taxon>Bacillati</taxon>
        <taxon>Actinomycetota</taxon>
        <taxon>Actinomycetes</taxon>
        <taxon>Micrococcales</taxon>
        <taxon>Microbacteriaceae</taxon>
        <taxon>Candidatus Lumbricidiphila</taxon>
    </lineage>
</organism>
<dbReference type="AlphaFoldDB" id="A0A2A6FUU7"/>
<dbReference type="PROSITE" id="PS50932">
    <property type="entry name" value="HTH_LACI_2"/>
    <property type="match status" value="1"/>
</dbReference>
<evidence type="ECO:0000259" key="4">
    <source>
        <dbReference type="PROSITE" id="PS50932"/>
    </source>
</evidence>
<proteinExistence type="predicted"/>
<evidence type="ECO:0000256" key="2">
    <source>
        <dbReference type="ARBA" id="ARBA00023125"/>
    </source>
</evidence>
<dbReference type="Gene3D" id="3.40.50.2300">
    <property type="match status" value="2"/>
</dbReference>
<dbReference type="InterPro" id="IPR046335">
    <property type="entry name" value="LacI/GalR-like_sensor"/>
</dbReference>
<reference evidence="6" key="1">
    <citation type="submission" date="2017-03" db="EMBL/GenBank/DDBJ databases">
        <authorList>
            <person name="Lund M.B."/>
        </authorList>
    </citation>
    <scope>NUCLEOTIDE SEQUENCE [LARGE SCALE GENOMIC DNA]</scope>
</reference>
<dbReference type="Pfam" id="PF00356">
    <property type="entry name" value="LacI"/>
    <property type="match status" value="1"/>
</dbReference>
<dbReference type="GO" id="GO:0003700">
    <property type="term" value="F:DNA-binding transcription factor activity"/>
    <property type="evidence" value="ECO:0007669"/>
    <property type="project" value="TreeGrafter"/>
</dbReference>
<dbReference type="GO" id="GO:0000976">
    <property type="term" value="F:transcription cis-regulatory region binding"/>
    <property type="evidence" value="ECO:0007669"/>
    <property type="project" value="TreeGrafter"/>
</dbReference>
<dbReference type="InterPro" id="IPR000843">
    <property type="entry name" value="HTH_LacI"/>
</dbReference>
<dbReference type="Proteomes" id="UP000219994">
    <property type="component" value="Unassembled WGS sequence"/>
</dbReference>
<dbReference type="InterPro" id="IPR028082">
    <property type="entry name" value="Peripla_BP_I"/>
</dbReference>